<comment type="caution">
    <text evidence="2">The sequence shown here is derived from an EMBL/GenBank/DDBJ whole genome shotgun (WGS) entry which is preliminary data.</text>
</comment>
<evidence type="ECO:0000313" key="3">
    <source>
        <dbReference type="Proteomes" id="UP000294003"/>
    </source>
</evidence>
<organism evidence="2 3">
    <name type="scientific">Monosporascus cannonballus</name>
    <dbReference type="NCBI Taxonomy" id="155416"/>
    <lineage>
        <taxon>Eukaryota</taxon>
        <taxon>Fungi</taxon>
        <taxon>Dikarya</taxon>
        <taxon>Ascomycota</taxon>
        <taxon>Pezizomycotina</taxon>
        <taxon>Sordariomycetes</taxon>
        <taxon>Xylariomycetidae</taxon>
        <taxon>Xylariales</taxon>
        <taxon>Xylariales incertae sedis</taxon>
        <taxon>Monosporascus</taxon>
    </lineage>
</organism>
<sequence>MVNIPEGPDYEPTDAVPVVTPQMKMLLRRLDRGCLYDLALGMKEIAEANRDMSCIRHVAKDEDTWLDATRPLHGAPKKLHRAVILHTVAMQSRLPPGDPGRIALDIYHGDGPGTYVPTITVSRRNGMWLTGMELRELVDLVERYLAAERSGGRLSDGAVPTMQRAKQLARFAAEIDSVYGRAQYPWTAMIRRPRTRGKVESLVAGLKDLGRAAKDDIPIASPPCYVGCSRQATRARADNHKPHAGWHPKKGNQAWWLVMSCMKFMGLDPDVIVVPYLRTWEPGQLPASETMGMILADSFVERHGYNIWVPGSVLDLRDRDWERDQRAALEGRPWLIDQMEESAAMVAERVKLVKYLESLNVWDIHETLRQRIAQMQDDSDRAAAEFKRLEAAIELDRRTVADNLRAWRRQYETTMTISTLVDRIRRALLDDVLDETGAVGDEGEGEKDEQDGD</sequence>
<accession>A0ABY0H6J9</accession>
<dbReference type="Proteomes" id="UP000294003">
    <property type="component" value="Unassembled WGS sequence"/>
</dbReference>
<evidence type="ECO:0000256" key="1">
    <source>
        <dbReference type="SAM" id="Coils"/>
    </source>
</evidence>
<protein>
    <submittedName>
        <fullName evidence="2">Uncharacterized protein</fullName>
    </submittedName>
</protein>
<dbReference type="EMBL" id="QJNS01000120">
    <property type="protein sequence ID" value="RYO86224.1"/>
    <property type="molecule type" value="Genomic_DNA"/>
</dbReference>
<proteinExistence type="predicted"/>
<evidence type="ECO:0000313" key="2">
    <source>
        <dbReference type="EMBL" id="RYO86224.1"/>
    </source>
</evidence>
<name>A0ABY0H6J9_9PEZI</name>
<reference evidence="2 3" key="1">
    <citation type="submission" date="2018-06" db="EMBL/GenBank/DDBJ databases">
        <title>Complete Genomes of Monosporascus.</title>
        <authorList>
            <person name="Robinson A.J."/>
            <person name="Natvig D.O."/>
        </authorList>
    </citation>
    <scope>NUCLEOTIDE SEQUENCE [LARGE SCALE GENOMIC DNA]</scope>
    <source>
        <strain evidence="2 3">CBS 609.92</strain>
    </source>
</reference>
<feature type="coiled-coil region" evidence="1">
    <location>
        <begin position="365"/>
        <end position="392"/>
    </location>
</feature>
<keyword evidence="1" id="KW-0175">Coiled coil</keyword>
<keyword evidence="3" id="KW-1185">Reference proteome</keyword>
<gene>
    <name evidence="2" type="ORF">DL762_004843</name>
</gene>